<dbReference type="EMBL" id="OC861315">
    <property type="protein sequence ID" value="CAD7629341.1"/>
    <property type="molecule type" value="Genomic_DNA"/>
</dbReference>
<organism evidence="4">
    <name type="scientific">Medioppia subpectinata</name>
    <dbReference type="NCBI Taxonomy" id="1979941"/>
    <lineage>
        <taxon>Eukaryota</taxon>
        <taxon>Metazoa</taxon>
        <taxon>Ecdysozoa</taxon>
        <taxon>Arthropoda</taxon>
        <taxon>Chelicerata</taxon>
        <taxon>Arachnida</taxon>
        <taxon>Acari</taxon>
        <taxon>Acariformes</taxon>
        <taxon>Sarcoptiformes</taxon>
        <taxon>Oribatida</taxon>
        <taxon>Brachypylina</taxon>
        <taxon>Oppioidea</taxon>
        <taxon>Oppiidae</taxon>
        <taxon>Medioppia</taxon>
    </lineage>
</organism>
<dbReference type="AlphaFoldDB" id="A0A7R9KWG0"/>
<evidence type="ECO:0008006" key="6">
    <source>
        <dbReference type="Google" id="ProtNLM"/>
    </source>
</evidence>
<dbReference type="Pfam" id="PF15300">
    <property type="entry name" value="INT_SG_DDX_CT_C"/>
    <property type="match status" value="1"/>
</dbReference>
<dbReference type="GO" id="GO:0034472">
    <property type="term" value="P:snRNA 3'-end processing"/>
    <property type="evidence" value="ECO:0007669"/>
    <property type="project" value="TreeGrafter"/>
</dbReference>
<feature type="domain" description="INTS6/SAGE1/DDX26B/CT45 C-terminal" evidence="2">
    <location>
        <begin position="515"/>
        <end position="571"/>
    </location>
</feature>
<dbReference type="Pfam" id="PF25462">
    <property type="entry name" value="Beta-barrel_INTS6"/>
    <property type="match status" value="1"/>
</dbReference>
<feature type="compositionally biased region" description="Pro residues" evidence="1">
    <location>
        <begin position="340"/>
        <end position="349"/>
    </location>
</feature>
<evidence type="ECO:0000256" key="1">
    <source>
        <dbReference type="SAM" id="MobiDB-lite"/>
    </source>
</evidence>
<dbReference type="OrthoDB" id="9449012at2759"/>
<dbReference type="PANTHER" id="PTHR12957">
    <property type="entry name" value="DEAD/H BOX POLYPEPTIDE 26/DICE1-RELATED"/>
    <property type="match status" value="1"/>
</dbReference>
<dbReference type="InterPro" id="IPR029307">
    <property type="entry name" value="INT_SG_DDX_CT_C"/>
</dbReference>
<gene>
    <name evidence="4" type="ORF">OSB1V03_LOCUS9758</name>
</gene>
<name>A0A7R9KWG0_9ACAR</name>
<evidence type="ECO:0000313" key="4">
    <source>
        <dbReference type="EMBL" id="CAD7629341.1"/>
    </source>
</evidence>
<dbReference type="InterPro" id="IPR051113">
    <property type="entry name" value="Integrator_subunit6"/>
</dbReference>
<feature type="compositionally biased region" description="Pro residues" evidence="1">
    <location>
        <begin position="306"/>
        <end position="328"/>
    </location>
</feature>
<reference evidence="4" key="1">
    <citation type="submission" date="2020-11" db="EMBL/GenBank/DDBJ databases">
        <authorList>
            <person name="Tran Van P."/>
        </authorList>
    </citation>
    <scope>NUCLEOTIDE SEQUENCE</scope>
</reference>
<dbReference type="EMBL" id="CAJPIZ010006740">
    <property type="protein sequence ID" value="CAG2109771.1"/>
    <property type="molecule type" value="Genomic_DNA"/>
</dbReference>
<evidence type="ECO:0000259" key="2">
    <source>
        <dbReference type="Pfam" id="PF15300"/>
    </source>
</evidence>
<proteinExistence type="predicted"/>
<feature type="compositionally biased region" description="Gly residues" evidence="1">
    <location>
        <begin position="272"/>
        <end position="281"/>
    </location>
</feature>
<dbReference type="GO" id="GO:0032039">
    <property type="term" value="C:integrator complex"/>
    <property type="evidence" value="ECO:0007669"/>
    <property type="project" value="TreeGrafter"/>
</dbReference>
<accession>A0A7R9KWG0</accession>
<dbReference type="InterPro" id="IPR057413">
    <property type="entry name" value="Beta-barrel_INTS6"/>
</dbReference>
<feature type="domain" description="Integrator complex subunit 6-like beta-barrel" evidence="3">
    <location>
        <begin position="1"/>
        <end position="29"/>
    </location>
</feature>
<evidence type="ECO:0000313" key="5">
    <source>
        <dbReference type="Proteomes" id="UP000759131"/>
    </source>
</evidence>
<keyword evidence="5" id="KW-1185">Reference proteome</keyword>
<protein>
    <recommendedName>
        <fullName evidence="6">Integrator complex subunit 6</fullName>
    </recommendedName>
</protein>
<feature type="region of interest" description="Disordered" evidence="1">
    <location>
        <begin position="268"/>
        <end position="436"/>
    </location>
</feature>
<feature type="non-terminal residue" evidence="4">
    <location>
        <position position="1"/>
    </location>
</feature>
<dbReference type="PANTHER" id="PTHR12957:SF2">
    <property type="entry name" value="INTEGRATOR COMPLEX SUBUNIT 6"/>
    <property type="match status" value="1"/>
</dbReference>
<dbReference type="Proteomes" id="UP000759131">
    <property type="component" value="Unassembled WGS sequence"/>
</dbReference>
<sequence>ASTTLTCVNLFVLPYNYPILLPLLEDLFKVQSGKPTREWKVQFDNYLKIMPLYYASPLKRALQRMGAPNLVPDNMENCLSYPVLNYLKRLKNLAKAEYEKLVASVGTIKPPAMLQSEGNRVVNSSPNMRKMSELGLCSNPLLSKRFVSLKNELNEFPGFVIRFRDKYANDSKTHCYRNAFDINRTELLDQIMRMRTNFMQRHTTAIRYQDEDQLHSLPIAQMGNYQEYLKRMPVPLRELESTPVRQHMFGNPFKVDKRGMMMIDETDIDLVGSGGGGGGGSSPARSPKRTATDIYLNGPKPKRKPGPLPKDFPMRPLSPIPSPPPSPTPMTAIQLQSFPSTPPPSPLPTHTPSASPSLPPPMQTSVVKGVANGSAVLGRPKDHLTLNPLTTSTTVNSEMNQKSVIVTPKSSATETTNSSPIASTPHPNSSAAQSLPLNSIQNNSSTIDLDIHNSINLKTNPPLVVPVNGRLSGAQPSPSSPPPSANELTNHSEHNGTDNRANSLAAKKVQLTPEEFELKRYLFKLVRRPGRNFDELLRELSHIRLSLRDQLLQEVIAEANRFKRRSLIELLCNTFKRSPHDMLSACGVESV</sequence>
<feature type="compositionally biased region" description="Polar residues" evidence="1">
    <location>
        <begin position="387"/>
        <end position="436"/>
    </location>
</feature>
<feature type="region of interest" description="Disordered" evidence="1">
    <location>
        <begin position="466"/>
        <end position="502"/>
    </location>
</feature>
<evidence type="ECO:0000259" key="3">
    <source>
        <dbReference type="Pfam" id="PF25462"/>
    </source>
</evidence>